<evidence type="ECO:0000313" key="1">
    <source>
        <dbReference type="EMBL" id="KAH7669308.1"/>
    </source>
</evidence>
<proteinExistence type="predicted"/>
<keyword evidence="2" id="KW-1185">Reference proteome</keyword>
<sequence>MSLMADACSVMHAKMLPVKNLGFNHSGSRIFSNLSFGNNTPTSLPCLSLSKEKQQHSNYNHNVIGMSGRRATKLNAAVIPLEAAEVRLDVPVKVEKLYTTTVVSVETLVGPKGGLGEVCHIVLDHGGSFCFTEGQYLIVHFQSIKRYFSIASCSSGDTFDGKTLSLCVRRAELLPDSVSNFLCNVKAGDTVEISGPSGGKMVFEEDRKINSKHIMVATATGVAPFRSNIQRIFLTNLLGNTDNIWLISGADNYNSLLYDKEFTQIQNGNIERFRYQRALNNSVDDSIYGSGDEIFTLLNDGAYIYIAGSNTMLPGIKDTFAKIAQERGVDWPKMLEELQKNNQWRVEVY</sequence>
<dbReference type="EC" id="1.18.1.2" evidence="1"/>
<protein>
    <submittedName>
        <fullName evidence="1">Ferredoxin--NADP(+) reductase protein</fullName>
        <ecNumber evidence="1">1.18.1.2</ecNumber>
    </submittedName>
</protein>
<reference evidence="2" key="1">
    <citation type="journal article" date="2022" name="Nat. Commun.">
        <title>Chromosome evolution and the genetic basis of agronomically important traits in greater yam.</title>
        <authorList>
            <person name="Bredeson J.V."/>
            <person name="Lyons J.B."/>
            <person name="Oniyinde I.O."/>
            <person name="Okereke N.R."/>
            <person name="Kolade O."/>
            <person name="Nnabue I."/>
            <person name="Nwadili C.O."/>
            <person name="Hribova E."/>
            <person name="Parker M."/>
            <person name="Nwogha J."/>
            <person name="Shu S."/>
            <person name="Carlson J."/>
            <person name="Kariba R."/>
            <person name="Muthemba S."/>
            <person name="Knop K."/>
            <person name="Barton G.J."/>
            <person name="Sherwood A.V."/>
            <person name="Lopez-Montes A."/>
            <person name="Asiedu R."/>
            <person name="Jamnadass R."/>
            <person name="Muchugi A."/>
            <person name="Goodstein D."/>
            <person name="Egesi C.N."/>
            <person name="Featherston J."/>
            <person name="Asfaw A."/>
            <person name="Simpson G.G."/>
            <person name="Dolezel J."/>
            <person name="Hendre P.S."/>
            <person name="Van Deynze A."/>
            <person name="Kumar P.L."/>
            <person name="Obidiegwu J.E."/>
            <person name="Bhattacharjee R."/>
            <person name="Rokhsar D.S."/>
        </authorList>
    </citation>
    <scope>NUCLEOTIDE SEQUENCE [LARGE SCALE GENOMIC DNA]</scope>
    <source>
        <strain evidence="2">cv. TDa95/00328</strain>
    </source>
</reference>
<gene>
    <name evidence="1" type="ORF">IHE45_11G069100</name>
</gene>
<evidence type="ECO:0000313" key="2">
    <source>
        <dbReference type="Proteomes" id="UP000827976"/>
    </source>
</evidence>
<comment type="caution">
    <text evidence="1">The sequence shown here is derived from an EMBL/GenBank/DDBJ whole genome shotgun (WGS) entry which is preliminary data.</text>
</comment>
<name>A0ACB7V790_DIOAL</name>
<dbReference type="Proteomes" id="UP000827976">
    <property type="component" value="Chromosome 11"/>
</dbReference>
<accession>A0ACB7V790</accession>
<organism evidence="1 2">
    <name type="scientific">Dioscorea alata</name>
    <name type="common">Purple yam</name>
    <dbReference type="NCBI Taxonomy" id="55571"/>
    <lineage>
        <taxon>Eukaryota</taxon>
        <taxon>Viridiplantae</taxon>
        <taxon>Streptophyta</taxon>
        <taxon>Embryophyta</taxon>
        <taxon>Tracheophyta</taxon>
        <taxon>Spermatophyta</taxon>
        <taxon>Magnoliopsida</taxon>
        <taxon>Liliopsida</taxon>
        <taxon>Dioscoreales</taxon>
        <taxon>Dioscoreaceae</taxon>
        <taxon>Dioscorea</taxon>
    </lineage>
</organism>
<dbReference type="EMBL" id="CM037021">
    <property type="protein sequence ID" value="KAH7669308.1"/>
    <property type="molecule type" value="Genomic_DNA"/>
</dbReference>
<keyword evidence="1" id="KW-0560">Oxidoreductase</keyword>